<proteinExistence type="predicted"/>
<feature type="transmembrane region" description="Helical" evidence="2">
    <location>
        <begin position="49"/>
        <end position="73"/>
    </location>
</feature>
<keyword evidence="4" id="KW-1185">Reference proteome</keyword>
<organism evidence="3 4">
    <name type="scientific">Paracoccus siganidrum</name>
    <dbReference type="NCBI Taxonomy" id="1276757"/>
    <lineage>
        <taxon>Bacteria</taxon>
        <taxon>Pseudomonadati</taxon>
        <taxon>Pseudomonadota</taxon>
        <taxon>Alphaproteobacteria</taxon>
        <taxon>Rhodobacterales</taxon>
        <taxon>Paracoccaceae</taxon>
        <taxon>Paracoccus</taxon>
    </lineage>
</organism>
<accession>A0A419AC09</accession>
<protein>
    <submittedName>
        <fullName evidence="3">Uncharacterized protein</fullName>
    </submittedName>
</protein>
<name>A0A419AC09_9RHOB</name>
<reference evidence="4" key="1">
    <citation type="submission" date="2018-09" db="EMBL/GenBank/DDBJ databases">
        <title>Paracoccus onubensis nov. sp. a moderate halophilic bacterium isolated from Gruta de las Maravillas (Aracena, Spain).</title>
        <authorList>
            <person name="Jurado V."/>
            <person name="Gutierrez-Patricio S."/>
            <person name="Gonzalez-Pimentel J.L."/>
            <person name="Miller A.Z."/>
            <person name="Laiz L."/>
            <person name="Saiz-Jimenez C."/>
        </authorList>
    </citation>
    <scope>NUCLEOTIDE SEQUENCE [LARGE SCALE GENOMIC DNA]</scope>
    <source>
        <strain evidence="4">DSM 26381</strain>
    </source>
</reference>
<dbReference type="AlphaFoldDB" id="A0A419AC09"/>
<sequence length="74" mass="7994">MPEDRKDQYGPSDLDPTGTEAETDRSAGEAGELADMDYYRKTRPVGARLALGAWAPALVLLALIAIAALWFWAG</sequence>
<evidence type="ECO:0000256" key="1">
    <source>
        <dbReference type="SAM" id="MobiDB-lite"/>
    </source>
</evidence>
<evidence type="ECO:0000313" key="3">
    <source>
        <dbReference type="EMBL" id="RJL21532.1"/>
    </source>
</evidence>
<dbReference type="Proteomes" id="UP000283587">
    <property type="component" value="Unassembled WGS sequence"/>
</dbReference>
<keyword evidence="2" id="KW-1133">Transmembrane helix</keyword>
<evidence type="ECO:0000256" key="2">
    <source>
        <dbReference type="SAM" id="Phobius"/>
    </source>
</evidence>
<dbReference type="RefSeq" id="WP_119896381.1">
    <property type="nucleotide sequence ID" value="NZ_QNRC01000021.1"/>
</dbReference>
<keyword evidence="2" id="KW-0812">Transmembrane</keyword>
<gene>
    <name evidence="3" type="ORF">D3P05_01295</name>
</gene>
<comment type="caution">
    <text evidence="3">The sequence shown here is derived from an EMBL/GenBank/DDBJ whole genome shotgun (WGS) entry which is preliminary data.</text>
</comment>
<keyword evidence="2" id="KW-0472">Membrane</keyword>
<evidence type="ECO:0000313" key="4">
    <source>
        <dbReference type="Proteomes" id="UP000283587"/>
    </source>
</evidence>
<dbReference type="EMBL" id="QZEW01000004">
    <property type="protein sequence ID" value="RJL21532.1"/>
    <property type="molecule type" value="Genomic_DNA"/>
</dbReference>
<feature type="region of interest" description="Disordered" evidence="1">
    <location>
        <begin position="1"/>
        <end position="29"/>
    </location>
</feature>